<dbReference type="Pfam" id="PF10874">
    <property type="entry name" value="DUF2746"/>
    <property type="match status" value="1"/>
</dbReference>
<keyword evidence="2" id="KW-0812">Transmembrane</keyword>
<sequence>MSIAELASELPASWPALGGLVTILGYMIWRDRRADRTLGTIRDNVQNGHKTPMRSDLDDFRDEVRAAFKDVRRDIGGIREELRDERRERIEGDRRAEERRHRHGDPM</sequence>
<name>A0A2S8BEV9_9MYCO</name>
<comment type="caution">
    <text evidence="3">The sequence shown here is derived from an EMBL/GenBank/DDBJ whole genome shotgun (WGS) entry which is preliminary data.</text>
</comment>
<evidence type="ECO:0008006" key="5">
    <source>
        <dbReference type="Google" id="ProtNLM"/>
    </source>
</evidence>
<evidence type="ECO:0000256" key="2">
    <source>
        <dbReference type="SAM" id="Phobius"/>
    </source>
</evidence>
<gene>
    <name evidence="3" type="ORF">C1Y40_04626</name>
</gene>
<dbReference type="Proteomes" id="UP000238296">
    <property type="component" value="Unassembled WGS sequence"/>
</dbReference>
<protein>
    <recommendedName>
        <fullName evidence="5">DUF2746 domain-containing protein</fullName>
    </recommendedName>
</protein>
<dbReference type="EMBL" id="PPEA01000660">
    <property type="protein sequence ID" value="PQM45200.1"/>
    <property type="molecule type" value="Genomic_DNA"/>
</dbReference>
<evidence type="ECO:0000256" key="1">
    <source>
        <dbReference type="SAM" id="MobiDB-lite"/>
    </source>
</evidence>
<proteinExistence type="predicted"/>
<keyword evidence="2" id="KW-1133">Transmembrane helix</keyword>
<dbReference type="AlphaFoldDB" id="A0A2S8BEV9"/>
<organism evidence="3 4">
    <name type="scientific">Mycobacterium talmoniae</name>
    <dbReference type="NCBI Taxonomy" id="1858794"/>
    <lineage>
        <taxon>Bacteria</taxon>
        <taxon>Bacillati</taxon>
        <taxon>Actinomycetota</taxon>
        <taxon>Actinomycetes</taxon>
        <taxon>Mycobacteriales</taxon>
        <taxon>Mycobacteriaceae</taxon>
        <taxon>Mycobacterium</taxon>
    </lineage>
</organism>
<feature type="transmembrane region" description="Helical" evidence="2">
    <location>
        <begin position="12"/>
        <end position="29"/>
    </location>
</feature>
<keyword evidence="2" id="KW-0472">Membrane</keyword>
<evidence type="ECO:0000313" key="4">
    <source>
        <dbReference type="Proteomes" id="UP000238296"/>
    </source>
</evidence>
<feature type="region of interest" description="Disordered" evidence="1">
    <location>
        <begin position="83"/>
        <end position="107"/>
    </location>
</feature>
<dbReference type="InterPro" id="IPR022704">
    <property type="entry name" value="DUF2746"/>
</dbReference>
<evidence type="ECO:0000313" key="3">
    <source>
        <dbReference type="EMBL" id="PQM45200.1"/>
    </source>
</evidence>
<accession>A0A2S8BEV9</accession>
<reference evidence="3 4" key="1">
    <citation type="journal article" date="2017" name="Int. J. Syst. Evol. Microbiol.">
        <title>Mycobacterium talmoniae sp. nov., a slowly growing mycobacterium isolated from human respiratory samples.</title>
        <authorList>
            <person name="Davidson R.M."/>
            <person name="DeGroote M.A."/>
            <person name="Marola J.L."/>
            <person name="Buss S."/>
            <person name="Jones V."/>
            <person name="McNeil M.R."/>
            <person name="Freifeld A.G."/>
            <person name="Elaine Epperson L."/>
            <person name="Hasan N.A."/>
            <person name="Jackson M."/>
            <person name="Iwen P.C."/>
            <person name="Salfinger M."/>
            <person name="Strong M."/>
        </authorList>
    </citation>
    <scope>NUCLEOTIDE SEQUENCE [LARGE SCALE GENOMIC DNA]</scope>
    <source>
        <strain evidence="3 4">ATCC BAA-2683</strain>
    </source>
</reference>